<reference evidence="1 2" key="1">
    <citation type="submission" date="2016-03" db="EMBL/GenBank/DDBJ databases">
        <title>Comparative genomics of the ectomycorrhizal sister species Rhizopogon vinicolor and Rhizopogon vesiculosus (Basidiomycota: Boletales) reveals a divergence of the mating type B locus.</title>
        <authorList>
            <person name="Mujic A.B."/>
            <person name="Kuo A."/>
            <person name="Tritt A."/>
            <person name="Lipzen A."/>
            <person name="Chen C."/>
            <person name="Johnson J."/>
            <person name="Sharma A."/>
            <person name="Barry K."/>
            <person name="Grigoriev I.V."/>
            <person name="Spatafora J.W."/>
        </authorList>
    </citation>
    <scope>NUCLEOTIDE SEQUENCE [LARGE SCALE GENOMIC DNA]</scope>
    <source>
        <strain evidence="1 2">AM-OR11-056</strain>
    </source>
</reference>
<evidence type="ECO:0000313" key="1">
    <source>
        <dbReference type="EMBL" id="OJA17985.1"/>
    </source>
</evidence>
<evidence type="ECO:0000313" key="2">
    <source>
        <dbReference type="Proteomes" id="UP000183567"/>
    </source>
</evidence>
<name>A0A1J8QX65_9AGAM</name>
<dbReference type="EMBL" id="LVVM01001700">
    <property type="protein sequence ID" value="OJA17985.1"/>
    <property type="molecule type" value="Genomic_DNA"/>
</dbReference>
<sequence>MATAAWNDDSMTRLEMVLHVFTGGAGTVLGSEPFPDRNQGLGALRAKDRSPFIKNFRMLLSSWPNTPSALQKPLETSAINTHVLAVEHCATLFYVQSFYNTHGRPPIIPRHIPERSSVV</sequence>
<dbReference type="AlphaFoldDB" id="A0A1J8QX65"/>
<protein>
    <submittedName>
        <fullName evidence="1">Uncharacterized protein</fullName>
    </submittedName>
</protein>
<organism evidence="1 2">
    <name type="scientific">Rhizopogon vesiculosus</name>
    <dbReference type="NCBI Taxonomy" id="180088"/>
    <lineage>
        <taxon>Eukaryota</taxon>
        <taxon>Fungi</taxon>
        <taxon>Dikarya</taxon>
        <taxon>Basidiomycota</taxon>
        <taxon>Agaricomycotina</taxon>
        <taxon>Agaricomycetes</taxon>
        <taxon>Agaricomycetidae</taxon>
        <taxon>Boletales</taxon>
        <taxon>Suillineae</taxon>
        <taxon>Rhizopogonaceae</taxon>
        <taxon>Rhizopogon</taxon>
    </lineage>
</organism>
<accession>A0A1J8QX65</accession>
<gene>
    <name evidence="1" type="ORF">AZE42_13264</name>
</gene>
<comment type="caution">
    <text evidence="1">The sequence shown here is derived from an EMBL/GenBank/DDBJ whole genome shotgun (WGS) entry which is preliminary data.</text>
</comment>
<keyword evidence="2" id="KW-1185">Reference proteome</keyword>
<dbReference type="OrthoDB" id="2634326at2759"/>
<proteinExistence type="predicted"/>
<dbReference type="Proteomes" id="UP000183567">
    <property type="component" value="Unassembled WGS sequence"/>
</dbReference>